<evidence type="ECO:0000259" key="1">
    <source>
        <dbReference type="Pfam" id="PF04471"/>
    </source>
</evidence>
<dbReference type="InterPro" id="IPR007560">
    <property type="entry name" value="Restrct_endonuc_IV_Mrr"/>
</dbReference>
<organism evidence="2 3">
    <name type="scientific">Bradyrhizobium uaiense</name>
    <dbReference type="NCBI Taxonomy" id="2594946"/>
    <lineage>
        <taxon>Bacteria</taxon>
        <taxon>Pseudomonadati</taxon>
        <taxon>Pseudomonadota</taxon>
        <taxon>Alphaproteobacteria</taxon>
        <taxon>Hyphomicrobiales</taxon>
        <taxon>Nitrobacteraceae</taxon>
        <taxon>Bradyrhizobium</taxon>
    </lineage>
</organism>
<dbReference type="SUPFAM" id="SSF52980">
    <property type="entry name" value="Restriction endonuclease-like"/>
    <property type="match status" value="1"/>
</dbReference>
<dbReference type="RefSeq" id="WP_163152769.1">
    <property type="nucleotide sequence ID" value="NZ_VKHP01000025.1"/>
</dbReference>
<comment type="caution">
    <text evidence="2">The sequence shown here is derived from an EMBL/GenBank/DDBJ whole genome shotgun (WGS) entry which is preliminary data.</text>
</comment>
<dbReference type="GO" id="GO:0009307">
    <property type="term" value="P:DNA restriction-modification system"/>
    <property type="evidence" value="ECO:0007669"/>
    <property type="project" value="InterPro"/>
</dbReference>
<dbReference type="InterPro" id="IPR052906">
    <property type="entry name" value="Type_IV_Methyl-Rstrct_Enzyme"/>
</dbReference>
<dbReference type="GO" id="GO:0003677">
    <property type="term" value="F:DNA binding"/>
    <property type="evidence" value="ECO:0007669"/>
    <property type="project" value="InterPro"/>
</dbReference>
<keyword evidence="2" id="KW-0255">Endonuclease</keyword>
<keyword evidence="3" id="KW-1185">Reference proteome</keyword>
<proteinExistence type="predicted"/>
<dbReference type="AlphaFoldDB" id="A0A6P1BCL9"/>
<dbReference type="Proteomes" id="UP000468531">
    <property type="component" value="Unassembled WGS sequence"/>
</dbReference>
<dbReference type="Pfam" id="PF04471">
    <property type="entry name" value="Mrr_cat"/>
    <property type="match status" value="1"/>
</dbReference>
<keyword evidence="2" id="KW-0540">Nuclease</keyword>
<evidence type="ECO:0000313" key="3">
    <source>
        <dbReference type="Proteomes" id="UP000468531"/>
    </source>
</evidence>
<dbReference type="PANTHER" id="PTHR30015:SF7">
    <property type="entry name" value="TYPE IV METHYL-DIRECTED RESTRICTION ENZYME ECOKMRR"/>
    <property type="match status" value="1"/>
</dbReference>
<gene>
    <name evidence="2" type="ORF">FNJ47_09365</name>
</gene>
<feature type="domain" description="Restriction endonuclease type IV Mrr" evidence="1">
    <location>
        <begin position="490"/>
        <end position="606"/>
    </location>
</feature>
<dbReference type="InterPro" id="IPR011856">
    <property type="entry name" value="tRNA_endonuc-like_dom_sf"/>
</dbReference>
<name>A0A6P1BCL9_9BRAD</name>
<protein>
    <submittedName>
        <fullName evidence="2">Restriction endonuclease</fullName>
    </submittedName>
</protein>
<dbReference type="PANTHER" id="PTHR30015">
    <property type="entry name" value="MRR RESTRICTION SYSTEM PROTEIN"/>
    <property type="match status" value="1"/>
</dbReference>
<sequence>MNFLILAGAVLLVIGYGAFLVIQGLLKGVDAASKAVADQRQATANKRAERLAHQEYERSQAYRAENPVRLVGIPNPHTFRHAFSLLDDYVATATAYRPVLPSGLDTRFRAYRFPSQMFELARPHPASLSNTDPRKVSLTPADVLMGGGADMSSLYGRAAGACDFPCAPPTFGYTPAEAPTPKPNFPSVTAPHPPAVRLVASDGRDVDGEDELQAKAFEAELQRVAALNAQAWELDTTFHEKYAAAIEARDLMEIYLADLSLKWTGAQAALLGEFEQMKVAYERDCQRATQPIRAVNERYRKSTNDGVRGHFELALCNITLPVPEDYPWEVLYDPQERVLQVNQCVPSLPDVSVVRSDGKRPPAKRDAEAVLRRYVPAVALQIAHHVARNDLQDDVDRIAVNCWSRFYDPVSGKLKDAFVAALAVDKRDITEFNLQRADALEAFRALKGAYVYSVAEVVPIEPAIRLDKDDERFVAGRDVLDGMAQGQNLAAMDWQDFEHLIRELLAKEYADKNAEVKITRASRDRGVDAVIFNSDPLHGGKFVVQAKRYSNTVDVAAVRELYGTVLNEGANRGILVTTSHFGRDAYEWAANKPLTLIDGRNLLALLSKHGYNFRIEALP</sequence>
<evidence type="ECO:0000313" key="2">
    <source>
        <dbReference type="EMBL" id="NEU96033.1"/>
    </source>
</evidence>
<keyword evidence="2" id="KW-0378">Hydrolase</keyword>
<dbReference type="InterPro" id="IPR011335">
    <property type="entry name" value="Restrct_endonuc-II-like"/>
</dbReference>
<dbReference type="EMBL" id="VKHP01000025">
    <property type="protein sequence ID" value="NEU96033.1"/>
    <property type="molecule type" value="Genomic_DNA"/>
</dbReference>
<dbReference type="Gene3D" id="3.40.1350.10">
    <property type="match status" value="1"/>
</dbReference>
<reference evidence="2 3" key="1">
    <citation type="journal article" date="2020" name="Arch. Microbiol.">
        <title>Bradyrhizobium uaiense sp. nov., a new highly efficient cowpea symbiont.</title>
        <authorList>
            <person name="Cabral Michel D."/>
            <person name="Azarias Guimaraes A."/>
            <person name="Martins da Costa E."/>
            <person name="Soares de Carvalho T."/>
            <person name="Balsanelli E."/>
            <person name="Willems A."/>
            <person name="Maltempi de Souza E."/>
            <person name="de Souza Moreira F.M."/>
        </authorList>
    </citation>
    <scope>NUCLEOTIDE SEQUENCE [LARGE SCALE GENOMIC DNA]</scope>
    <source>
        <strain evidence="2 3">UFLA 03-164</strain>
    </source>
</reference>
<accession>A0A6P1BCL9</accession>
<dbReference type="GO" id="GO:0015666">
    <property type="term" value="F:restriction endodeoxyribonuclease activity"/>
    <property type="evidence" value="ECO:0007669"/>
    <property type="project" value="TreeGrafter"/>
</dbReference>